<feature type="binding site" evidence="13">
    <location>
        <position position="40"/>
    </location>
    <ligand>
        <name>NADP(+)</name>
        <dbReference type="ChEBI" id="CHEBI:58349"/>
    </ligand>
</feature>
<dbReference type="InterPro" id="IPR022663">
    <property type="entry name" value="DapB_C"/>
</dbReference>
<comment type="subcellular location">
    <subcellularLocation>
        <location evidence="13">Cytoplasm</location>
    </subcellularLocation>
</comment>
<comment type="subunit">
    <text evidence="13">Homotetramer.</text>
</comment>
<feature type="domain" description="Dihydrodipicolinate reductase N-terminal" evidence="14">
    <location>
        <begin position="44"/>
        <end position="101"/>
    </location>
</feature>
<dbReference type="SUPFAM" id="SSF51735">
    <property type="entry name" value="NAD(P)-binding Rossmann-fold domains"/>
    <property type="match status" value="1"/>
</dbReference>
<dbReference type="CDD" id="cd02274">
    <property type="entry name" value="DHDPR_N"/>
    <property type="match status" value="1"/>
</dbReference>
<keyword evidence="6 13" id="KW-0560">Oxidoreductase</keyword>
<dbReference type="GO" id="GO:0051287">
    <property type="term" value="F:NAD binding"/>
    <property type="evidence" value="ECO:0007669"/>
    <property type="project" value="UniProtKB-UniRule"/>
</dbReference>
<dbReference type="InterPro" id="IPR036291">
    <property type="entry name" value="NAD(P)-bd_dom_sf"/>
</dbReference>
<protein>
    <recommendedName>
        <fullName evidence="10 13">4-hydroxy-tetrahydrodipicolinate reductase</fullName>
        <shortName evidence="13">HTPA reductase</shortName>
        <ecNumber evidence="10 13">1.17.1.8</ecNumber>
    </recommendedName>
</protein>
<evidence type="ECO:0000256" key="5">
    <source>
        <dbReference type="ARBA" id="ARBA00022915"/>
    </source>
</evidence>
<evidence type="ECO:0000256" key="7">
    <source>
        <dbReference type="ARBA" id="ARBA00023027"/>
    </source>
</evidence>
<comment type="catalytic activity">
    <reaction evidence="11 13">
        <text>(S)-2,3,4,5-tetrahydrodipicolinate + NADP(+) + H2O = (2S,4S)-4-hydroxy-2,3,4,5-tetrahydrodipicolinate + NADPH + H(+)</text>
        <dbReference type="Rhea" id="RHEA:35331"/>
        <dbReference type="ChEBI" id="CHEBI:15377"/>
        <dbReference type="ChEBI" id="CHEBI:15378"/>
        <dbReference type="ChEBI" id="CHEBI:16845"/>
        <dbReference type="ChEBI" id="CHEBI:57783"/>
        <dbReference type="ChEBI" id="CHEBI:58349"/>
        <dbReference type="ChEBI" id="CHEBI:67139"/>
        <dbReference type="EC" id="1.17.1.8"/>
    </reaction>
</comment>
<evidence type="ECO:0000256" key="1">
    <source>
        <dbReference type="ARBA" id="ARBA00006642"/>
    </source>
</evidence>
<feature type="binding site" evidence="13">
    <location>
        <begin position="98"/>
        <end position="101"/>
    </location>
    <ligand>
        <name>NAD(+)</name>
        <dbReference type="ChEBI" id="CHEBI:57540"/>
    </ligand>
</feature>
<feature type="active site" description="Proton donor/acceptor" evidence="13">
    <location>
        <position position="129"/>
    </location>
</feature>
<accession>A0AAW3ZII0</accession>
<dbReference type="PROSITE" id="PS01298">
    <property type="entry name" value="DAPB"/>
    <property type="match status" value="1"/>
</dbReference>
<dbReference type="EMBL" id="JACYTR010000003">
    <property type="protein sequence ID" value="MBD8524519.1"/>
    <property type="molecule type" value="Genomic_DNA"/>
</dbReference>
<dbReference type="EC" id="1.17.1.8" evidence="10 13"/>
<evidence type="ECO:0000259" key="15">
    <source>
        <dbReference type="Pfam" id="PF05173"/>
    </source>
</evidence>
<dbReference type="GO" id="GO:0016726">
    <property type="term" value="F:oxidoreductase activity, acting on CH or CH2 groups, NAD or NADP as acceptor"/>
    <property type="evidence" value="ECO:0007669"/>
    <property type="project" value="UniProtKB-UniRule"/>
</dbReference>
<evidence type="ECO:0000256" key="8">
    <source>
        <dbReference type="ARBA" id="ARBA00023154"/>
    </source>
</evidence>
<comment type="catalytic activity">
    <reaction evidence="12 13">
        <text>(S)-2,3,4,5-tetrahydrodipicolinate + NAD(+) + H2O = (2S,4S)-4-hydroxy-2,3,4,5-tetrahydrodipicolinate + NADH + H(+)</text>
        <dbReference type="Rhea" id="RHEA:35323"/>
        <dbReference type="ChEBI" id="CHEBI:15377"/>
        <dbReference type="ChEBI" id="CHEBI:15378"/>
        <dbReference type="ChEBI" id="CHEBI:16845"/>
        <dbReference type="ChEBI" id="CHEBI:57540"/>
        <dbReference type="ChEBI" id="CHEBI:57945"/>
        <dbReference type="ChEBI" id="CHEBI:67139"/>
        <dbReference type="EC" id="1.17.1.8"/>
    </reaction>
</comment>
<evidence type="ECO:0000256" key="3">
    <source>
        <dbReference type="ARBA" id="ARBA00022605"/>
    </source>
</evidence>
<dbReference type="InterPro" id="IPR023940">
    <property type="entry name" value="DHDPR_bac"/>
</dbReference>
<keyword evidence="17" id="KW-1185">Reference proteome</keyword>
<dbReference type="PANTHER" id="PTHR20836">
    <property type="entry name" value="DIHYDRODIPICOLINATE REDUCTASE"/>
    <property type="match status" value="1"/>
</dbReference>
<feature type="binding site" evidence="13">
    <location>
        <begin position="139"/>
        <end position="140"/>
    </location>
    <ligand>
        <name>(S)-2,3,4,5-tetrahydrodipicolinate</name>
        <dbReference type="ChEBI" id="CHEBI:16845"/>
    </ligand>
</feature>
<keyword evidence="2 13" id="KW-0963">Cytoplasm</keyword>
<dbReference type="Gene3D" id="3.30.360.10">
    <property type="entry name" value="Dihydrodipicolinate Reductase, domain 2"/>
    <property type="match status" value="1"/>
</dbReference>
<dbReference type="Pfam" id="PF05173">
    <property type="entry name" value="DapB_C"/>
    <property type="match status" value="1"/>
</dbReference>
<feature type="binding site" evidence="13">
    <location>
        <begin position="10"/>
        <end position="15"/>
    </location>
    <ligand>
        <name>NAD(+)</name>
        <dbReference type="ChEBI" id="CHEBI:57540"/>
    </ligand>
</feature>
<reference evidence="16 17" key="1">
    <citation type="submission" date="2020-09" db="EMBL/GenBank/DDBJ databases">
        <title>Pseudoxanthomonas sp. CAU 1598 isolated from sand of Yaerae Beach.</title>
        <authorList>
            <person name="Kim W."/>
        </authorList>
    </citation>
    <scope>NUCLEOTIDE SEQUENCE [LARGE SCALE GENOMIC DNA]</scope>
    <source>
        <strain evidence="16 17">CAU 1598</strain>
    </source>
</reference>
<dbReference type="Gene3D" id="3.40.50.720">
    <property type="entry name" value="NAD(P)-binding Rossmann-like Domain"/>
    <property type="match status" value="1"/>
</dbReference>
<comment type="caution">
    <text evidence="16">The sequence shown here is derived from an EMBL/GenBank/DDBJ whole genome shotgun (WGS) entry which is preliminary data.</text>
</comment>
<keyword evidence="8 13" id="KW-0457">Lysine biosynthesis</keyword>
<evidence type="ECO:0000256" key="10">
    <source>
        <dbReference type="ARBA" id="ARBA00038983"/>
    </source>
</evidence>
<evidence type="ECO:0000313" key="17">
    <source>
        <dbReference type="Proteomes" id="UP000613768"/>
    </source>
</evidence>
<evidence type="ECO:0000256" key="4">
    <source>
        <dbReference type="ARBA" id="ARBA00022857"/>
    </source>
</evidence>
<comment type="function">
    <text evidence="13">Catalyzes the conversion of 4-hydroxy-tetrahydrodipicolinate (HTPA) to tetrahydrodipicolinate.</text>
</comment>
<keyword evidence="5 13" id="KW-0220">Diaminopimelate biosynthesis</keyword>
<dbReference type="GO" id="GO:0008839">
    <property type="term" value="F:4-hydroxy-tetrahydrodipicolinate reductase"/>
    <property type="evidence" value="ECO:0007669"/>
    <property type="project" value="UniProtKB-UniRule"/>
</dbReference>
<dbReference type="GO" id="GO:0005737">
    <property type="term" value="C:cytoplasm"/>
    <property type="evidence" value="ECO:0007669"/>
    <property type="project" value="UniProtKB-SubCell"/>
</dbReference>
<dbReference type="AlphaFoldDB" id="A0AAW3ZII0"/>
<evidence type="ECO:0000256" key="11">
    <source>
        <dbReference type="ARBA" id="ARBA00049080"/>
    </source>
</evidence>
<sequence>MNTTIVWLHGATGRMGRAIQEVAGDFNSMAILALAREGSRPTDKPAVIIDFSLPDGLISAVQMAAEQGVPLVSGTTGLVESHWQALDELSRRQPVLHAHNFSLGLAATRKAAALLGGLLDWDCEIVETHHRLKRDAPSGTALSLVESVRSARSQDVSWQDRMAESRLGERRQPGSLGIGSLRGGSVVGDHSVHFLGDGERVELTHRADDRRIFARGALHAAQKIIGRPTGRYQLDQVLWG</sequence>
<dbReference type="InterPro" id="IPR000846">
    <property type="entry name" value="DapB_N"/>
</dbReference>
<dbReference type="PANTHER" id="PTHR20836:SF0">
    <property type="entry name" value="4-HYDROXY-TETRAHYDRODIPICOLINATE REDUCTASE 1, CHLOROPLASTIC-RELATED"/>
    <property type="match status" value="1"/>
</dbReference>
<comment type="pathway">
    <text evidence="9 13">Amino-acid biosynthesis; L-lysine biosynthesis via DAP pathway; (S)-tetrahydrodipicolinate from L-aspartate: step 4/4.</text>
</comment>
<evidence type="ECO:0000259" key="14">
    <source>
        <dbReference type="Pfam" id="PF01113"/>
    </source>
</evidence>
<dbReference type="InterPro" id="IPR022664">
    <property type="entry name" value="DapB_N_CS"/>
</dbReference>
<evidence type="ECO:0000313" key="16">
    <source>
        <dbReference type="EMBL" id="MBD8524519.1"/>
    </source>
</evidence>
<comment type="similarity">
    <text evidence="1 13">Belongs to the DapB family.</text>
</comment>
<dbReference type="GO" id="GO:0009089">
    <property type="term" value="P:lysine biosynthetic process via diaminopimelate"/>
    <property type="evidence" value="ECO:0007669"/>
    <property type="project" value="UniProtKB-UniRule"/>
</dbReference>
<dbReference type="GO" id="GO:0019877">
    <property type="term" value="P:diaminopimelate biosynthetic process"/>
    <property type="evidence" value="ECO:0007669"/>
    <property type="project" value="UniProtKB-UniRule"/>
</dbReference>
<keyword evidence="3 13" id="KW-0028">Amino-acid biosynthesis</keyword>
<dbReference type="Proteomes" id="UP000613768">
    <property type="component" value="Unassembled WGS sequence"/>
</dbReference>
<feature type="binding site" evidence="13">
    <location>
        <begin position="74"/>
        <end position="76"/>
    </location>
    <ligand>
        <name>NAD(+)</name>
        <dbReference type="ChEBI" id="CHEBI:57540"/>
    </ligand>
</feature>
<organism evidence="16 17">
    <name type="scientific">Pseudomarimonas arenosa</name>
    <dbReference type="NCBI Taxonomy" id="2774145"/>
    <lineage>
        <taxon>Bacteria</taxon>
        <taxon>Pseudomonadati</taxon>
        <taxon>Pseudomonadota</taxon>
        <taxon>Gammaproteobacteria</taxon>
        <taxon>Lysobacterales</taxon>
        <taxon>Lysobacteraceae</taxon>
        <taxon>Pseudomarimonas</taxon>
    </lineage>
</organism>
<dbReference type="SUPFAM" id="SSF55347">
    <property type="entry name" value="Glyceraldehyde-3-phosphate dehydrogenase-like, C-terminal domain"/>
    <property type="match status" value="1"/>
</dbReference>
<evidence type="ECO:0000256" key="6">
    <source>
        <dbReference type="ARBA" id="ARBA00023002"/>
    </source>
</evidence>
<dbReference type="RefSeq" id="WP_192027869.1">
    <property type="nucleotide sequence ID" value="NZ_JACYTR010000003.1"/>
</dbReference>
<feature type="domain" description="Dihydrodipicolinate reductase C-terminal" evidence="15">
    <location>
        <begin position="105"/>
        <end position="238"/>
    </location>
</feature>
<dbReference type="GO" id="GO:0050661">
    <property type="term" value="F:NADP binding"/>
    <property type="evidence" value="ECO:0007669"/>
    <property type="project" value="UniProtKB-UniRule"/>
</dbReference>
<dbReference type="NCBIfam" id="TIGR00036">
    <property type="entry name" value="dapB"/>
    <property type="match status" value="1"/>
</dbReference>
<dbReference type="Pfam" id="PF01113">
    <property type="entry name" value="DapB_N"/>
    <property type="match status" value="1"/>
</dbReference>
<comment type="caution">
    <text evidence="13">Lacks conserved residue(s) required for the propagation of feature annotation.</text>
</comment>
<keyword evidence="4 13" id="KW-0521">NADP</keyword>
<evidence type="ECO:0000256" key="2">
    <source>
        <dbReference type="ARBA" id="ARBA00022490"/>
    </source>
</evidence>
<feature type="active site" description="Proton donor" evidence="13">
    <location>
        <position position="133"/>
    </location>
</feature>
<evidence type="ECO:0000256" key="9">
    <source>
        <dbReference type="ARBA" id="ARBA00037922"/>
    </source>
</evidence>
<keyword evidence="7 13" id="KW-0520">NAD</keyword>
<feature type="binding site" evidence="13">
    <location>
        <position position="130"/>
    </location>
    <ligand>
        <name>(S)-2,3,4,5-tetrahydrodipicolinate</name>
        <dbReference type="ChEBI" id="CHEBI:16845"/>
    </ligand>
</feature>
<dbReference type="PIRSF" id="PIRSF000161">
    <property type="entry name" value="DHPR"/>
    <property type="match status" value="1"/>
</dbReference>
<name>A0AAW3ZII0_9GAMM</name>
<evidence type="ECO:0000256" key="13">
    <source>
        <dbReference type="HAMAP-Rule" id="MF_00102"/>
    </source>
</evidence>
<gene>
    <name evidence="13 16" type="primary">dapB</name>
    <name evidence="16" type="ORF">IFO71_02085</name>
</gene>
<dbReference type="HAMAP" id="MF_00102">
    <property type="entry name" value="DapB"/>
    <property type="match status" value="1"/>
</dbReference>
<comment type="caution">
    <text evidence="13">Was originally thought to be a dihydrodipicolinate reductase (DHDPR), catalyzing the conversion of dihydrodipicolinate to tetrahydrodipicolinate. However, it was shown in E.coli that the substrate of the enzymatic reaction is not dihydrodipicolinate (DHDP) but in fact (2S,4S)-4-hydroxy-2,3,4,5-tetrahydrodipicolinic acid (HTPA), the product released by the DapA-catalyzed reaction.</text>
</comment>
<proteinExistence type="inferred from homology"/>
<evidence type="ECO:0000256" key="12">
    <source>
        <dbReference type="ARBA" id="ARBA00049396"/>
    </source>
</evidence>